<evidence type="ECO:0000313" key="3">
    <source>
        <dbReference type="Proteomes" id="UP000643279"/>
    </source>
</evidence>
<accession>A0ABQ2B0L1</accession>
<dbReference type="InterPro" id="IPR009061">
    <property type="entry name" value="DNA-bd_dom_put_sf"/>
</dbReference>
<dbReference type="InterPro" id="IPR010093">
    <property type="entry name" value="SinI_DNA-bd"/>
</dbReference>
<feature type="domain" description="Helix-turn-helix" evidence="1">
    <location>
        <begin position="28"/>
        <end position="75"/>
    </location>
</feature>
<proteinExistence type="predicted"/>
<protein>
    <recommendedName>
        <fullName evidence="1">Helix-turn-helix domain-containing protein</fullName>
    </recommendedName>
</protein>
<gene>
    <name evidence="2" type="ORF">GCM10007170_39170</name>
</gene>
<dbReference type="NCBIfam" id="TIGR01764">
    <property type="entry name" value="excise"/>
    <property type="match status" value="1"/>
</dbReference>
<dbReference type="Proteomes" id="UP000643279">
    <property type="component" value="Unassembled WGS sequence"/>
</dbReference>
<comment type="caution">
    <text evidence="2">The sequence shown here is derived from an EMBL/GenBank/DDBJ whole genome shotgun (WGS) entry which is preliminary data.</text>
</comment>
<dbReference type="SUPFAM" id="SSF46955">
    <property type="entry name" value="Putative DNA-binding domain"/>
    <property type="match status" value="1"/>
</dbReference>
<name>A0ABQ2B0L1_9MICC</name>
<reference evidence="3" key="1">
    <citation type="journal article" date="2019" name="Int. J. Syst. Evol. Microbiol.">
        <title>The Global Catalogue of Microorganisms (GCM) 10K type strain sequencing project: providing services to taxonomists for standard genome sequencing and annotation.</title>
        <authorList>
            <consortium name="The Broad Institute Genomics Platform"/>
            <consortium name="The Broad Institute Genome Sequencing Center for Infectious Disease"/>
            <person name="Wu L."/>
            <person name="Ma J."/>
        </authorList>
    </citation>
    <scope>NUCLEOTIDE SEQUENCE [LARGE SCALE GENOMIC DNA]</scope>
    <source>
        <strain evidence="3">CGMCC 1.12778</strain>
    </source>
</reference>
<dbReference type="EMBL" id="BMFW01000030">
    <property type="protein sequence ID" value="GGI00917.1"/>
    <property type="molecule type" value="Genomic_DNA"/>
</dbReference>
<organism evidence="2 3">
    <name type="scientific">Arthrobacter liuii</name>
    <dbReference type="NCBI Taxonomy" id="1476996"/>
    <lineage>
        <taxon>Bacteria</taxon>
        <taxon>Bacillati</taxon>
        <taxon>Actinomycetota</taxon>
        <taxon>Actinomycetes</taxon>
        <taxon>Micrococcales</taxon>
        <taxon>Micrococcaceae</taxon>
        <taxon>Arthrobacter</taxon>
    </lineage>
</organism>
<dbReference type="Pfam" id="PF12728">
    <property type="entry name" value="HTH_17"/>
    <property type="match status" value="1"/>
</dbReference>
<evidence type="ECO:0000313" key="2">
    <source>
        <dbReference type="EMBL" id="GGI00917.1"/>
    </source>
</evidence>
<keyword evidence="3" id="KW-1185">Reference proteome</keyword>
<sequence>MPAIDKAETLMTTVPERNSSVDAAEDKWLTPKEICAQLQIPEQTFYQWRAKHVGPPAYRIGRHLRISSRDFAAWLSLHAEQ</sequence>
<dbReference type="InterPro" id="IPR041657">
    <property type="entry name" value="HTH_17"/>
</dbReference>
<evidence type="ECO:0000259" key="1">
    <source>
        <dbReference type="Pfam" id="PF12728"/>
    </source>
</evidence>